<proteinExistence type="predicted"/>
<evidence type="ECO:0000313" key="3">
    <source>
        <dbReference type="EMBL" id="TSE23264.1"/>
    </source>
</evidence>
<name>A0A4R3LI69_9BURK</name>
<sequence length="309" mass="33451">MTLFALLLALLIDQAWRPAAPLSASAPLAGWAETVRRQLDAGHSAQGWMAWAAAAVAPALLVALVHALLWQLHGLLALAWSVVVLVSTLGFRHFSHPFTEIRFALESGDEARARTLYAQWRGAPAVDWPREELLRRVIAHGVLDAHRHVLGVAVAYVVLAALGLGPAGAVLYRQAERLARAWADEASSSAVEPVSPAVASAAQRGWCWVDALPARATALAFAVVGHFEDVLERWRAHATPWNTPSDELLLAATEGAIHVRLLPRAPAEPDAQTWPAPQLTHLAALVGLVWRSVVLWMLLLALTVLVRLF</sequence>
<dbReference type="GO" id="GO:0046677">
    <property type="term" value="P:response to antibiotic"/>
    <property type="evidence" value="ECO:0007669"/>
    <property type="project" value="TreeGrafter"/>
</dbReference>
<evidence type="ECO:0000313" key="4">
    <source>
        <dbReference type="Proteomes" id="UP000295536"/>
    </source>
</evidence>
<dbReference type="GO" id="GO:0005886">
    <property type="term" value="C:plasma membrane"/>
    <property type="evidence" value="ECO:0007669"/>
    <property type="project" value="TreeGrafter"/>
</dbReference>
<keyword evidence="5" id="KW-1185">Reference proteome</keyword>
<dbReference type="PANTHER" id="PTHR38684">
    <property type="entry name" value="PROTEIN AMPE"/>
    <property type="match status" value="1"/>
</dbReference>
<dbReference type="OrthoDB" id="8533534at2"/>
<accession>A0A4R3LI69</accession>
<dbReference type="RefSeq" id="WP_132961339.1">
    <property type="nucleotide sequence ID" value="NZ_JBKBMZ010000009.1"/>
</dbReference>
<keyword evidence="1" id="KW-0472">Membrane</keyword>
<reference evidence="2 4" key="1">
    <citation type="submission" date="2019-03" db="EMBL/GenBank/DDBJ databases">
        <title>Genomic Encyclopedia of Type Strains, Phase IV (KMG-IV): sequencing the most valuable type-strain genomes for metagenomic binning, comparative biology and taxonomic classification.</title>
        <authorList>
            <person name="Goeker M."/>
        </authorList>
    </citation>
    <scope>NUCLEOTIDE SEQUENCE [LARGE SCALE GENOMIC DNA]</scope>
    <source>
        <strain evidence="2 4">DSM 12034</strain>
    </source>
</reference>
<evidence type="ECO:0000313" key="2">
    <source>
        <dbReference type="EMBL" id="TCS99879.1"/>
    </source>
</evidence>
<reference evidence="3 5" key="2">
    <citation type="submission" date="2019-07" db="EMBL/GenBank/DDBJ databases">
        <title>Tepidimonas ignava SPS-1037 draft genome.</title>
        <authorList>
            <person name="Da Costa M.S."/>
            <person name="Froufe H.J.C."/>
            <person name="Egas C."/>
            <person name="Albuquerque L."/>
        </authorList>
    </citation>
    <scope>NUCLEOTIDE SEQUENCE [LARGE SCALE GENOMIC DNA]</scope>
    <source>
        <strain evidence="3 5">SPS-1037</strain>
    </source>
</reference>
<gene>
    <name evidence="2" type="ORF">EDC36_101151</name>
    <name evidence="3" type="ORF">Tigna_00647</name>
</gene>
<feature type="transmembrane region" description="Helical" evidence="1">
    <location>
        <begin position="75"/>
        <end position="94"/>
    </location>
</feature>
<evidence type="ECO:0000256" key="1">
    <source>
        <dbReference type="SAM" id="Phobius"/>
    </source>
</evidence>
<evidence type="ECO:0000313" key="5">
    <source>
        <dbReference type="Proteomes" id="UP000315577"/>
    </source>
</evidence>
<feature type="transmembrane region" description="Helical" evidence="1">
    <location>
        <begin position="48"/>
        <end position="68"/>
    </location>
</feature>
<dbReference type="Proteomes" id="UP000295536">
    <property type="component" value="Unassembled WGS sequence"/>
</dbReference>
<dbReference type="InterPro" id="IPR052966">
    <property type="entry name" value="Beta-lactamase_Reg"/>
</dbReference>
<dbReference type="Proteomes" id="UP000315577">
    <property type="component" value="Unassembled WGS sequence"/>
</dbReference>
<comment type="caution">
    <text evidence="2">The sequence shown here is derived from an EMBL/GenBank/DDBJ whole genome shotgun (WGS) entry which is preliminary data.</text>
</comment>
<feature type="transmembrane region" description="Helical" evidence="1">
    <location>
        <begin position="282"/>
        <end position="306"/>
    </location>
</feature>
<protein>
    <submittedName>
        <fullName evidence="2">Adenosylcobinamide-phosphate synthase</fullName>
    </submittedName>
</protein>
<keyword evidence="1" id="KW-1133">Transmembrane helix</keyword>
<dbReference type="AlphaFoldDB" id="A0A4R3LI69"/>
<dbReference type="PANTHER" id="PTHR38684:SF1">
    <property type="entry name" value="PROTEIN AMPE"/>
    <property type="match status" value="1"/>
</dbReference>
<organism evidence="2 4">
    <name type="scientific">Tepidimonas ignava</name>
    <dbReference type="NCBI Taxonomy" id="114249"/>
    <lineage>
        <taxon>Bacteria</taxon>
        <taxon>Pseudomonadati</taxon>
        <taxon>Pseudomonadota</taxon>
        <taxon>Betaproteobacteria</taxon>
        <taxon>Burkholderiales</taxon>
        <taxon>Tepidimonas</taxon>
    </lineage>
</organism>
<dbReference type="EMBL" id="SMAH01000001">
    <property type="protein sequence ID" value="TCS99879.1"/>
    <property type="molecule type" value="Genomic_DNA"/>
</dbReference>
<feature type="transmembrane region" description="Helical" evidence="1">
    <location>
        <begin position="149"/>
        <end position="172"/>
    </location>
</feature>
<dbReference type="EMBL" id="VJNC01000003">
    <property type="protein sequence ID" value="TSE23264.1"/>
    <property type="molecule type" value="Genomic_DNA"/>
</dbReference>
<keyword evidence="1" id="KW-0812">Transmembrane</keyword>